<dbReference type="RefSeq" id="WP_116280350.1">
    <property type="nucleotide sequence ID" value="NZ_CP085764.1"/>
</dbReference>
<dbReference type="EMBL" id="PIET01000318">
    <property type="protein sequence ID" value="PLM63706.1"/>
    <property type="molecule type" value="Genomic_DNA"/>
</dbReference>
<name>A0A2J4ZL05_9ENTR</name>
<dbReference type="Proteomes" id="UP000234661">
    <property type="component" value="Unassembled WGS sequence"/>
</dbReference>
<proteinExistence type="predicted"/>
<protein>
    <recommendedName>
        <fullName evidence="3">DUF2732 domain-containing protein</fullName>
    </recommendedName>
</protein>
<dbReference type="AlphaFoldDB" id="A0A2J4ZL05"/>
<gene>
    <name evidence="1" type="ORF">CWM85_12730</name>
</gene>
<evidence type="ECO:0000313" key="2">
    <source>
        <dbReference type="Proteomes" id="UP000234661"/>
    </source>
</evidence>
<sequence length="78" mass="9038">MRNSETRTTKTGPDDAGLFQLFNETRLDERKNCAFAISIRMEALAIHILQKEMTGIEAAELLRREVARYEVESRGDWH</sequence>
<dbReference type="InterPro" id="IPR020126">
    <property type="entry name" value="DUF2732"/>
</dbReference>
<organism evidence="1 2">
    <name type="scientific">Klebsiella michiganensis</name>
    <dbReference type="NCBI Taxonomy" id="1134687"/>
    <lineage>
        <taxon>Bacteria</taxon>
        <taxon>Pseudomonadati</taxon>
        <taxon>Pseudomonadota</taxon>
        <taxon>Gammaproteobacteria</taxon>
        <taxon>Enterobacterales</taxon>
        <taxon>Enterobacteriaceae</taxon>
        <taxon>Klebsiella/Raoultella group</taxon>
        <taxon>Klebsiella</taxon>
    </lineage>
</organism>
<evidence type="ECO:0000313" key="1">
    <source>
        <dbReference type="EMBL" id="PLM63706.1"/>
    </source>
</evidence>
<dbReference type="Pfam" id="PF10809">
    <property type="entry name" value="DUF2732"/>
    <property type="match status" value="1"/>
</dbReference>
<accession>A0A2J4ZL05</accession>
<comment type="caution">
    <text evidence="1">The sequence shown here is derived from an EMBL/GenBank/DDBJ whole genome shotgun (WGS) entry which is preliminary data.</text>
</comment>
<reference evidence="1 2" key="2">
    <citation type="submission" date="2018-01" db="EMBL/GenBank/DDBJ databases">
        <title>Genomic study of Klebsiella pneumoniae.</title>
        <authorList>
            <person name="Yang Y."/>
            <person name="Bicalho R."/>
        </authorList>
    </citation>
    <scope>NUCLEOTIDE SEQUENCE [LARGE SCALE GENOMIC DNA]</scope>
    <source>
        <strain evidence="1 2">A2</strain>
    </source>
</reference>
<reference evidence="1 2" key="1">
    <citation type="submission" date="2017-11" db="EMBL/GenBank/DDBJ databases">
        <authorList>
            <person name="Han C.G."/>
        </authorList>
    </citation>
    <scope>NUCLEOTIDE SEQUENCE [LARGE SCALE GENOMIC DNA]</scope>
    <source>
        <strain evidence="1 2">A2</strain>
    </source>
</reference>
<evidence type="ECO:0008006" key="3">
    <source>
        <dbReference type="Google" id="ProtNLM"/>
    </source>
</evidence>